<evidence type="ECO:0000259" key="6">
    <source>
        <dbReference type="PROSITE" id="PS51265"/>
    </source>
</evidence>
<feature type="region of interest" description="Disordered" evidence="5">
    <location>
        <begin position="1412"/>
        <end position="1526"/>
    </location>
</feature>
<dbReference type="GO" id="GO:0003676">
    <property type="term" value="F:nucleic acid binding"/>
    <property type="evidence" value="ECO:0007669"/>
    <property type="project" value="InterPro"/>
</dbReference>
<feature type="region of interest" description="Disordered" evidence="5">
    <location>
        <begin position="971"/>
        <end position="999"/>
    </location>
</feature>
<evidence type="ECO:0000256" key="1">
    <source>
        <dbReference type="ARBA" id="ARBA00022723"/>
    </source>
</evidence>
<feature type="compositionally biased region" description="Basic and acidic residues" evidence="5">
    <location>
        <begin position="1294"/>
        <end position="1310"/>
    </location>
</feature>
<dbReference type="OrthoDB" id="21380at2759"/>
<dbReference type="Pfam" id="PF07535">
    <property type="entry name" value="zf-DBF"/>
    <property type="match status" value="1"/>
</dbReference>
<feature type="compositionally biased region" description="Basic and acidic residues" evidence="5">
    <location>
        <begin position="1429"/>
        <end position="1448"/>
    </location>
</feature>
<keyword evidence="7" id="KW-1185">Reference proteome</keyword>
<dbReference type="InterPro" id="IPR038545">
    <property type="entry name" value="Znf_DBF_sf"/>
</dbReference>
<keyword evidence="3" id="KW-0862">Zinc</keyword>
<proteinExistence type="predicted"/>
<feature type="region of interest" description="Disordered" evidence="5">
    <location>
        <begin position="1"/>
        <end position="40"/>
    </location>
</feature>
<keyword evidence="1" id="KW-0479">Metal-binding</keyword>
<dbReference type="GO" id="GO:0043539">
    <property type="term" value="F:protein serine/threonine kinase activator activity"/>
    <property type="evidence" value="ECO:0007669"/>
    <property type="project" value="TreeGrafter"/>
</dbReference>
<feature type="compositionally biased region" description="Polar residues" evidence="5">
    <location>
        <begin position="1455"/>
        <end position="1474"/>
    </location>
</feature>
<dbReference type="RefSeq" id="XP_015521440.2">
    <property type="nucleotide sequence ID" value="XM_015665954.2"/>
</dbReference>
<feature type="region of interest" description="Disordered" evidence="5">
    <location>
        <begin position="110"/>
        <end position="148"/>
    </location>
</feature>
<dbReference type="SMART" id="SM00586">
    <property type="entry name" value="ZnF_DBF"/>
    <property type="match status" value="1"/>
</dbReference>
<feature type="compositionally biased region" description="Basic and acidic residues" evidence="5">
    <location>
        <begin position="1190"/>
        <end position="1215"/>
    </location>
</feature>
<dbReference type="GO" id="GO:0008270">
    <property type="term" value="F:zinc ion binding"/>
    <property type="evidence" value="ECO:0007669"/>
    <property type="project" value="UniProtKB-KW"/>
</dbReference>
<dbReference type="GO" id="GO:1901987">
    <property type="term" value="P:regulation of cell cycle phase transition"/>
    <property type="evidence" value="ECO:0007669"/>
    <property type="project" value="TreeGrafter"/>
</dbReference>
<dbReference type="PANTHER" id="PTHR15375">
    <property type="entry name" value="ACTIVATOR OF S-PHASE KINASE-RELATED"/>
    <property type="match status" value="1"/>
</dbReference>
<feature type="region of interest" description="Disordered" evidence="5">
    <location>
        <begin position="284"/>
        <end position="306"/>
    </location>
</feature>
<dbReference type="InParanoid" id="A0A6J0C4Q9"/>
<dbReference type="GO" id="GO:0031431">
    <property type="term" value="C:Dbf4-dependent protein kinase complex"/>
    <property type="evidence" value="ECO:0007669"/>
    <property type="project" value="TreeGrafter"/>
</dbReference>
<feature type="compositionally biased region" description="Polar residues" evidence="5">
    <location>
        <begin position="1326"/>
        <end position="1344"/>
    </location>
</feature>
<feature type="compositionally biased region" description="Pro residues" evidence="5">
    <location>
        <begin position="119"/>
        <end position="128"/>
    </location>
</feature>
<evidence type="ECO:0000256" key="4">
    <source>
        <dbReference type="PROSITE-ProRule" id="PRU00600"/>
    </source>
</evidence>
<dbReference type="PANTHER" id="PTHR15375:SF26">
    <property type="entry name" value="PROTEIN CHIFFON"/>
    <property type="match status" value="1"/>
</dbReference>
<organism evidence="8">
    <name type="scientific">Neodiprion lecontei</name>
    <name type="common">Redheaded pine sawfly</name>
    <dbReference type="NCBI Taxonomy" id="441921"/>
    <lineage>
        <taxon>Eukaryota</taxon>
        <taxon>Metazoa</taxon>
        <taxon>Ecdysozoa</taxon>
        <taxon>Arthropoda</taxon>
        <taxon>Hexapoda</taxon>
        <taxon>Insecta</taxon>
        <taxon>Pterygota</taxon>
        <taxon>Neoptera</taxon>
        <taxon>Endopterygota</taxon>
        <taxon>Hymenoptera</taxon>
        <taxon>Tenthredinoidea</taxon>
        <taxon>Diprionidae</taxon>
        <taxon>Diprioninae</taxon>
        <taxon>Neodiprion</taxon>
    </lineage>
</organism>
<feature type="region of interest" description="Disordered" evidence="5">
    <location>
        <begin position="1273"/>
        <end position="1384"/>
    </location>
</feature>
<dbReference type="KEGG" id="nlo:107225471"/>
<dbReference type="Gene3D" id="6.10.250.3410">
    <property type="entry name" value="DBF zinc finger"/>
    <property type="match status" value="1"/>
</dbReference>
<feature type="region of interest" description="Disordered" evidence="5">
    <location>
        <begin position="1174"/>
        <end position="1224"/>
    </location>
</feature>
<feature type="compositionally biased region" description="Low complexity" evidence="5">
    <location>
        <begin position="8"/>
        <end position="19"/>
    </location>
</feature>
<feature type="region of interest" description="Disordered" evidence="5">
    <location>
        <begin position="1017"/>
        <end position="1049"/>
    </location>
</feature>
<evidence type="ECO:0000313" key="7">
    <source>
        <dbReference type="Proteomes" id="UP000829291"/>
    </source>
</evidence>
<evidence type="ECO:0000256" key="5">
    <source>
        <dbReference type="SAM" id="MobiDB-lite"/>
    </source>
</evidence>
<dbReference type="GeneID" id="107225471"/>
<evidence type="ECO:0000313" key="8">
    <source>
        <dbReference type="RefSeq" id="XP_015521440.2"/>
    </source>
</evidence>
<feature type="compositionally biased region" description="Basic and acidic residues" evidence="5">
    <location>
        <begin position="1350"/>
        <end position="1369"/>
    </location>
</feature>
<name>A0A6J0C4Q9_NEOLC</name>
<dbReference type="PROSITE" id="PS51265">
    <property type="entry name" value="ZF_DBF4"/>
    <property type="match status" value="1"/>
</dbReference>
<dbReference type="GO" id="GO:0010571">
    <property type="term" value="P:positive regulation of nuclear cell cycle DNA replication"/>
    <property type="evidence" value="ECO:0007669"/>
    <property type="project" value="TreeGrafter"/>
</dbReference>
<sequence length="1619" mass="184078">MVSPSKAQQQQQQQQQQPQENRSRETDRRSHVRIQKGPKPLEKNTFYLDIKNHVLSNKLEAKIKDLGGRIELFFGRSVTLVVSDRVDKSGQTSGDKVKWGWVSGGSGGLPSLRSVELPTPTPTPPTPSPAAESPLANSTNLRGIASRPKSRADAMLERALTQPQQYSVDPLKNAQNWGIPIWPTSKLQIWLDKIYVSLKGTCNLKQIHQLSVNKDTKVKQLKAPYIKFESFQRDTKPIFLELPAWPQLNFEGEPGTCPFDTKQREKKEITVSSKDIKENKKVSILNQQDKDKDMTRRPRGGATRTRRTEQLVAGYCEICRIDYRDLKKHVRSDQHLNFVRNDDNFLSLDTLINAGASVEAFLKFNRSKDIGKDCSLFPNVSRSLRSVVLPEEKVDKSSKPELDSYNASNIDMVQCNGARRSLDLKLNPSHNLRTRAKHESGHLLRSKGSPWHEVDKSDKFYDKFEGFTIKKRAKGTIWIEEDDPDDKCVNEDSFKVNKSREYNKTGSIDDGNDVDSKVKQESQNTNGEQTDNEQNLSFKEIKCELNHVYELNCLADCEVPDRKKRFTNTEDSRIPEEGGVVDSTKLEVRVNGQDAKIEDKHLKANKNIYSKETTDSIHRCSKSYKNSVTSAKCHNDINRLNGSSNDTPNVQNDVKDSKALSLVEKDLKEENTRIVKPSRRGGRLSRGRNRLSVEERLIEDNRAYYKVEVLGNKLRSSTIPNSPGVIPLKEVAEDLKKYDTPSSEKPVVVRFKRVRKSELSLLSDEAESFMFGEPKRDESSDCSESDQQSSTLPNDTESERDLTSNSFTLNSMVNCSSSVCDDTIEEDSQDSVSLGRARKRRRTQAEAFIKDNEDYYKFQTPGSRLRYQAPTTGVKESGAVPDFEENNKLDAANTTTAEATEPTFSSKPSPEVEKLQFSFEAVPKSEPWYQTYQRQDEGAEFWHCFSEGDSQKPFLLPYEIENFHETLMRGFNKSENNRRRGRGRGGSSVSRSPRKSPRCHASTLAIMSTIIRKREQFQPPSLSIIEEETRSNRSRTNTPKSEAKSDVKSEIDEDLKQIAKNIDDMLCGKHFIGLEDSFDTELSTSIELNMVHPQIPKGPPPNLLELLDNCQDVNCLENSSCASSECGETTNIESPMKRRKRRKNRTGWPGIKMRKKLQVKQSIDVDCELENVPEQKTDNRLSETLNEDVDSNRLRSDSDPRLAESNGDCRIHPEVVGENETANDLMDRIQGSRKSTDTCASSISYSYSKDENSFKRHRSREDVGKCLPKNFENFDDLTKSDRNSDNNDANVSKSNRDLPDKDLESHENSHKCTTGQTNVSKRHPHSNSMSRKVQRRSTSTSEFQEASIENEVHDEVYRNDCHPVGESRKQSNSNNVSKRHQNEDVYPVTCNSDIEEENRFSSSCRKDTNLVIGSRMPQINNTLSKRQRVSKDMSSDTHSSETKHKEESLEILDSKGTTSIAVLQKQSNTNSVPTKRQREETSSSEIHHSGFEDENSCKKDTNLNITSKKQQNSRKRQRRQTLSSEARDSDIEFTFSVSQRVSPVVSSVELENRRSSIEFQPVVRMTKIDDQVDMDNGVLSVTVASNRRLRSSASPRSNIQPPKWYRNTRGKFCRWIKDS</sequence>
<feature type="region of interest" description="Disordered" evidence="5">
    <location>
        <begin position="502"/>
        <end position="533"/>
    </location>
</feature>
<feature type="compositionally biased region" description="Basic and acidic residues" evidence="5">
    <location>
        <begin position="1276"/>
        <end position="1285"/>
    </location>
</feature>
<reference evidence="8" key="1">
    <citation type="submission" date="2025-08" db="UniProtKB">
        <authorList>
            <consortium name="RefSeq"/>
        </authorList>
    </citation>
    <scope>IDENTIFICATION</scope>
    <source>
        <tissue evidence="8">Thorax and Abdomen</tissue>
    </source>
</reference>
<feature type="region of interest" description="Disordered" evidence="5">
    <location>
        <begin position="770"/>
        <end position="802"/>
    </location>
</feature>
<accession>A0A6J0C4Q9</accession>
<evidence type="ECO:0000256" key="3">
    <source>
        <dbReference type="ARBA" id="ARBA00022833"/>
    </source>
</evidence>
<dbReference type="InterPro" id="IPR006572">
    <property type="entry name" value="Znf_DBF"/>
</dbReference>
<feature type="compositionally biased region" description="Polar residues" evidence="5">
    <location>
        <begin position="521"/>
        <end position="533"/>
    </location>
</feature>
<dbReference type="Proteomes" id="UP000829291">
    <property type="component" value="Chromosome 2"/>
</dbReference>
<evidence type="ECO:0000256" key="2">
    <source>
        <dbReference type="ARBA" id="ARBA00022771"/>
    </source>
</evidence>
<protein>
    <submittedName>
        <fullName evidence="8">Uncharacterized protein LOC107225471 isoform X1</fullName>
    </submittedName>
</protein>
<feature type="compositionally biased region" description="Basic and acidic residues" evidence="5">
    <location>
        <begin position="1476"/>
        <end position="1501"/>
    </location>
</feature>
<dbReference type="InterPro" id="IPR051590">
    <property type="entry name" value="Replication_Regulatory_Kinase"/>
</dbReference>
<gene>
    <name evidence="8" type="primary">LOC107225471</name>
</gene>
<keyword evidence="2 4" id="KW-0863">Zinc-finger</keyword>
<feature type="domain" description="DBF4-type" evidence="6">
    <location>
        <begin position="309"/>
        <end position="358"/>
    </location>
</feature>